<name>A0A5S4W7W5_9BRAD</name>
<reference evidence="2 3" key="1">
    <citation type="submission" date="2019-08" db="EMBL/GenBank/DDBJ databases">
        <title>Bradyrhizobium hipponensis sp. nov., a rhizobium isolated from a Lupinus angustifolius root nodule in Tunisia.</title>
        <authorList>
            <person name="Off K."/>
            <person name="Rejili M."/>
            <person name="Mars M."/>
            <person name="Brachmann A."/>
            <person name="Marin M."/>
        </authorList>
    </citation>
    <scope>NUCLEOTIDE SEQUENCE [LARGE SCALE GENOMIC DNA]</scope>
    <source>
        <strain evidence="2 3">CTAW11</strain>
    </source>
</reference>
<protein>
    <submittedName>
        <fullName evidence="2">Uncharacterized protein</fullName>
    </submittedName>
</protein>
<comment type="caution">
    <text evidence="2">The sequence shown here is derived from an EMBL/GenBank/DDBJ whole genome shotgun (WGS) entry which is preliminary data.</text>
</comment>
<dbReference type="OrthoDB" id="8256547at2"/>
<feature type="region of interest" description="Disordered" evidence="1">
    <location>
        <begin position="1"/>
        <end position="68"/>
    </location>
</feature>
<proteinExistence type="predicted"/>
<accession>A0A5S4W7W5</accession>
<evidence type="ECO:0000313" key="3">
    <source>
        <dbReference type="Proteomes" id="UP000324853"/>
    </source>
</evidence>
<dbReference type="Proteomes" id="UP000324853">
    <property type="component" value="Unassembled WGS sequence"/>
</dbReference>
<dbReference type="EMBL" id="VSSR01000051">
    <property type="protein sequence ID" value="TYL78086.1"/>
    <property type="molecule type" value="Genomic_DNA"/>
</dbReference>
<evidence type="ECO:0000256" key="1">
    <source>
        <dbReference type="SAM" id="MobiDB-lite"/>
    </source>
</evidence>
<keyword evidence="3" id="KW-1185">Reference proteome</keyword>
<evidence type="ECO:0000313" key="2">
    <source>
        <dbReference type="EMBL" id="TYL78086.1"/>
    </source>
</evidence>
<gene>
    <name evidence="2" type="ORF">FXB38_28890</name>
</gene>
<sequence>MPRLDRGIQYAAASPYPTNVSGILGRPVKPGDDSESVARASTTTPRTPDPRPPSSPAPDCSTRSPAGC</sequence>
<dbReference type="AlphaFoldDB" id="A0A5S4W7W5"/>
<organism evidence="2 3">
    <name type="scientific">Bradyrhizobium cytisi</name>
    <dbReference type="NCBI Taxonomy" id="515489"/>
    <lineage>
        <taxon>Bacteria</taxon>
        <taxon>Pseudomonadati</taxon>
        <taxon>Pseudomonadota</taxon>
        <taxon>Alphaproteobacteria</taxon>
        <taxon>Hyphomicrobiales</taxon>
        <taxon>Nitrobacteraceae</taxon>
        <taxon>Bradyrhizobium</taxon>
    </lineage>
</organism>